<evidence type="ECO:0000313" key="3">
    <source>
        <dbReference type="Proteomes" id="UP000612362"/>
    </source>
</evidence>
<comment type="caution">
    <text evidence="2">The sequence shown here is derived from an EMBL/GenBank/DDBJ whole genome shotgun (WGS) entry which is preliminary data.</text>
</comment>
<feature type="region of interest" description="Disordered" evidence="1">
    <location>
        <begin position="1"/>
        <end position="25"/>
    </location>
</feature>
<dbReference type="Proteomes" id="UP000612362">
    <property type="component" value="Unassembled WGS sequence"/>
</dbReference>
<organism evidence="2 3">
    <name type="scientific">Ktedonospora formicarum</name>
    <dbReference type="NCBI Taxonomy" id="2778364"/>
    <lineage>
        <taxon>Bacteria</taxon>
        <taxon>Bacillati</taxon>
        <taxon>Chloroflexota</taxon>
        <taxon>Ktedonobacteria</taxon>
        <taxon>Ktedonobacterales</taxon>
        <taxon>Ktedonobacteraceae</taxon>
        <taxon>Ktedonospora</taxon>
    </lineage>
</organism>
<sequence length="72" mass="8097">MNQPNTDRLSSLDNPEQDQPIEIEEQDGLIARVPLIPPERPIRSVKEPGCQSFDVSLTLGINNKLRTVFNVL</sequence>
<evidence type="ECO:0000313" key="2">
    <source>
        <dbReference type="EMBL" id="GHO50573.1"/>
    </source>
</evidence>
<protein>
    <submittedName>
        <fullName evidence="2">Uncharacterized protein</fullName>
    </submittedName>
</protein>
<gene>
    <name evidence="2" type="ORF">KSX_87360</name>
</gene>
<dbReference type="EMBL" id="BNJF01000008">
    <property type="protein sequence ID" value="GHO50573.1"/>
    <property type="molecule type" value="Genomic_DNA"/>
</dbReference>
<feature type="compositionally biased region" description="Polar residues" evidence="1">
    <location>
        <begin position="1"/>
        <end position="14"/>
    </location>
</feature>
<feature type="compositionally biased region" description="Acidic residues" evidence="1">
    <location>
        <begin position="15"/>
        <end position="25"/>
    </location>
</feature>
<reference evidence="2" key="1">
    <citation type="submission" date="2020-10" db="EMBL/GenBank/DDBJ databases">
        <title>Taxonomic study of unclassified bacteria belonging to the class Ktedonobacteria.</title>
        <authorList>
            <person name="Yabe S."/>
            <person name="Wang C.M."/>
            <person name="Zheng Y."/>
            <person name="Sakai Y."/>
            <person name="Cavaletti L."/>
            <person name="Monciardini P."/>
            <person name="Donadio S."/>
        </authorList>
    </citation>
    <scope>NUCLEOTIDE SEQUENCE</scope>
    <source>
        <strain evidence="2">SOSP1-1</strain>
    </source>
</reference>
<accession>A0A8J3IB01</accession>
<name>A0A8J3IB01_9CHLR</name>
<proteinExistence type="predicted"/>
<keyword evidence="3" id="KW-1185">Reference proteome</keyword>
<evidence type="ECO:0000256" key="1">
    <source>
        <dbReference type="SAM" id="MobiDB-lite"/>
    </source>
</evidence>
<dbReference type="AlphaFoldDB" id="A0A8J3IB01"/>